<keyword evidence="5" id="KW-0676">Redox-active center</keyword>
<dbReference type="Gene3D" id="3.40.30.10">
    <property type="entry name" value="Glutaredoxin"/>
    <property type="match status" value="1"/>
</dbReference>
<gene>
    <name evidence="9" type="ORF">FYJ58_08530</name>
</gene>
<evidence type="ECO:0000256" key="7">
    <source>
        <dbReference type="SAM" id="SignalP"/>
    </source>
</evidence>
<dbReference type="InterPro" id="IPR036249">
    <property type="entry name" value="Thioredoxin-like_sf"/>
</dbReference>
<evidence type="ECO:0000313" key="9">
    <source>
        <dbReference type="EMBL" id="MSS63920.1"/>
    </source>
</evidence>
<dbReference type="InterPro" id="IPR013766">
    <property type="entry name" value="Thioredoxin_domain"/>
</dbReference>
<feature type="chain" id="PRO_5039247111" evidence="7">
    <location>
        <begin position="30"/>
        <end position="222"/>
    </location>
</feature>
<evidence type="ECO:0000256" key="2">
    <source>
        <dbReference type="ARBA" id="ARBA00022748"/>
    </source>
</evidence>
<dbReference type="PANTHER" id="PTHR42852:SF6">
    <property type="entry name" value="THIOL:DISULFIDE INTERCHANGE PROTEIN DSBE"/>
    <property type="match status" value="1"/>
</dbReference>
<name>A0A6L5XYI0_9FIRM</name>
<dbReference type="GO" id="GO:0016491">
    <property type="term" value="F:oxidoreductase activity"/>
    <property type="evidence" value="ECO:0007669"/>
    <property type="project" value="InterPro"/>
</dbReference>
<reference evidence="9 10" key="1">
    <citation type="submission" date="2019-08" db="EMBL/GenBank/DDBJ databases">
        <title>In-depth cultivation of the pig gut microbiome towards novel bacterial diversity and tailored functional studies.</title>
        <authorList>
            <person name="Wylensek D."/>
            <person name="Hitch T.C.A."/>
            <person name="Clavel T."/>
        </authorList>
    </citation>
    <scope>NUCLEOTIDE SEQUENCE [LARGE SCALE GENOMIC DNA]</scope>
    <source>
        <strain evidence="9 10">WCA-693-APC-MOT-I</strain>
    </source>
</reference>
<keyword evidence="2" id="KW-0201">Cytochrome c-type biogenesis</keyword>
<keyword evidence="3" id="KW-0812">Transmembrane</keyword>
<keyword evidence="4" id="KW-1015">Disulfide bond</keyword>
<dbReference type="CDD" id="cd02966">
    <property type="entry name" value="TlpA_like_family"/>
    <property type="match status" value="1"/>
</dbReference>
<evidence type="ECO:0000256" key="4">
    <source>
        <dbReference type="ARBA" id="ARBA00023157"/>
    </source>
</evidence>
<feature type="domain" description="Thioredoxin" evidence="8">
    <location>
        <begin position="63"/>
        <end position="217"/>
    </location>
</feature>
<dbReference type="PROSITE" id="PS00194">
    <property type="entry name" value="THIOREDOXIN_1"/>
    <property type="match status" value="1"/>
</dbReference>
<dbReference type="InterPro" id="IPR050553">
    <property type="entry name" value="Thioredoxin_ResA/DsbE_sf"/>
</dbReference>
<accession>A0A6L5XYI0</accession>
<comment type="caution">
    <text evidence="9">The sequence shown here is derived from an EMBL/GenBank/DDBJ whole genome shotgun (WGS) entry which is preliminary data.</text>
</comment>
<keyword evidence="3" id="KW-0735">Signal-anchor</keyword>
<dbReference type="Proteomes" id="UP000482209">
    <property type="component" value="Unassembled WGS sequence"/>
</dbReference>
<dbReference type="PANTHER" id="PTHR42852">
    <property type="entry name" value="THIOL:DISULFIDE INTERCHANGE PROTEIN DSBE"/>
    <property type="match status" value="1"/>
</dbReference>
<organism evidence="9 10">
    <name type="scientific">Velocimicrobium porci</name>
    <dbReference type="NCBI Taxonomy" id="2606634"/>
    <lineage>
        <taxon>Bacteria</taxon>
        <taxon>Bacillati</taxon>
        <taxon>Bacillota</taxon>
        <taxon>Clostridia</taxon>
        <taxon>Lachnospirales</taxon>
        <taxon>Lachnospiraceae</taxon>
        <taxon>Velocimicrobium</taxon>
    </lineage>
</organism>
<dbReference type="GO" id="GO:0030313">
    <property type="term" value="C:cell envelope"/>
    <property type="evidence" value="ECO:0007669"/>
    <property type="project" value="UniProtKB-SubCell"/>
</dbReference>
<keyword evidence="10" id="KW-1185">Reference proteome</keyword>
<protein>
    <submittedName>
        <fullName evidence="9">TlpA family protein disulfide reductase</fullName>
    </submittedName>
</protein>
<dbReference type="Pfam" id="PF08534">
    <property type="entry name" value="Redoxin"/>
    <property type="match status" value="1"/>
</dbReference>
<evidence type="ECO:0000259" key="8">
    <source>
        <dbReference type="PROSITE" id="PS51352"/>
    </source>
</evidence>
<evidence type="ECO:0000313" key="10">
    <source>
        <dbReference type="Proteomes" id="UP000482209"/>
    </source>
</evidence>
<evidence type="ECO:0000256" key="5">
    <source>
        <dbReference type="ARBA" id="ARBA00023284"/>
    </source>
</evidence>
<dbReference type="SUPFAM" id="SSF52833">
    <property type="entry name" value="Thioredoxin-like"/>
    <property type="match status" value="1"/>
</dbReference>
<evidence type="ECO:0000256" key="3">
    <source>
        <dbReference type="ARBA" id="ARBA00022968"/>
    </source>
</evidence>
<feature type="region of interest" description="Disordered" evidence="6">
    <location>
        <begin position="37"/>
        <end position="65"/>
    </location>
</feature>
<sequence>MTYPEQVNRMRKLKLISFITVTVAALALAAGCSNGANKNETKTENVSETQEKESENQNQGKTENIGKIFQTMDTTDITGKKVTKDVFAEKKLTMVNMWATWCGPCVEEIPELEEIAKEYKDGDVAIKGLPVEIDGQTGKPMAGLTEGEKKMVEDVLKEAGATYQQLLASEDMKQTLSELEGFPTTYFINQKGELVGEPIVGSNSKDGWKKIIEERLKMLEEK</sequence>
<dbReference type="InterPro" id="IPR017937">
    <property type="entry name" value="Thioredoxin_CS"/>
</dbReference>
<keyword evidence="7" id="KW-0732">Signal</keyword>
<proteinExistence type="predicted"/>
<dbReference type="GO" id="GO:0017004">
    <property type="term" value="P:cytochrome complex assembly"/>
    <property type="evidence" value="ECO:0007669"/>
    <property type="project" value="UniProtKB-KW"/>
</dbReference>
<dbReference type="AlphaFoldDB" id="A0A6L5XYI0"/>
<evidence type="ECO:0000256" key="1">
    <source>
        <dbReference type="ARBA" id="ARBA00004196"/>
    </source>
</evidence>
<dbReference type="EMBL" id="VUMT01000011">
    <property type="protein sequence ID" value="MSS63920.1"/>
    <property type="molecule type" value="Genomic_DNA"/>
</dbReference>
<dbReference type="PROSITE" id="PS51352">
    <property type="entry name" value="THIOREDOXIN_2"/>
    <property type="match status" value="1"/>
</dbReference>
<comment type="subcellular location">
    <subcellularLocation>
        <location evidence="1">Cell envelope</location>
    </subcellularLocation>
</comment>
<feature type="signal peptide" evidence="7">
    <location>
        <begin position="1"/>
        <end position="29"/>
    </location>
</feature>
<evidence type="ECO:0000256" key="6">
    <source>
        <dbReference type="SAM" id="MobiDB-lite"/>
    </source>
</evidence>
<feature type="compositionally biased region" description="Basic and acidic residues" evidence="6">
    <location>
        <begin position="39"/>
        <end position="55"/>
    </location>
</feature>
<dbReference type="InterPro" id="IPR013740">
    <property type="entry name" value="Redoxin"/>
</dbReference>